<keyword evidence="2" id="KW-0548">Nucleotidyltransferase</keyword>
<dbReference type="GO" id="GO:0005739">
    <property type="term" value="C:mitochondrion"/>
    <property type="evidence" value="ECO:0007669"/>
    <property type="project" value="TreeGrafter"/>
</dbReference>
<sequence>MKRLLEIRKLSQKDKKWIHRDSFRILNKEEIWITAYEKLKGNKGALTPGSTPETMDGMSLERLKRLQEKVCSGKYKFKPVKLTYIPKPDGRRRPLGLSTANDKIVQEVMRMILEAIYEPVFVEESFGFRAGLGCHDALYHVENKFRWMDYVIEGDIEQAYPTIDHRILIKILQKRIDDHRFITLVWKCLKCGVLDEEQIKWLKTGVPQGSIVSPILANIYYHELDKFVQILTIKYETPESERNNLKSPAYKALEYKINKVSERMRNHEPQTKERHELSKELKTLRSEHLQTNSLKNNTIRIEYVRYADDWMIGMSGYKKLAHKIKEEISNFMKNDLVQNLHPLKTKITNLREGNVHFLGYEIFLPKNRPISSYKGKRVKTIRRSQPQLRFDIPVAEITKRYAERGYFKQLPKGVRPISIGSYTVLEDHVIVSHYRSLWLGLLNYYSGCPNRGRLQYIHYLLHMSCAMTLGHRHRMSCSKIFRKHGKTLKIEIKDTAKTVSFPYKTSWKLKERKWLRGKKVEIPNYRQVKNLVS</sequence>
<dbReference type="InterPro" id="IPR000477">
    <property type="entry name" value="RT_dom"/>
</dbReference>
<dbReference type="GO" id="GO:0090615">
    <property type="term" value="P:mitochondrial mRNA processing"/>
    <property type="evidence" value="ECO:0007669"/>
    <property type="project" value="TreeGrafter"/>
</dbReference>
<dbReference type="GO" id="GO:0006315">
    <property type="term" value="P:homing of group II introns"/>
    <property type="evidence" value="ECO:0007669"/>
    <property type="project" value="TreeGrafter"/>
</dbReference>
<keyword evidence="2" id="KW-0150">Chloroplast</keyword>
<proteinExistence type="predicted"/>
<dbReference type="SUPFAM" id="SSF56672">
    <property type="entry name" value="DNA/RNA polymerases"/>
    <property type="match status" value="1"/>
</dbReference>
<keyword evidence="2" id="KW-0934">Plastid</keyword>
<dbReference type="EMBL" id="KY709209">
    <property type="protein sequence ID" value="ARO90704.1"/>
    <property type="molecule type" value="Genomic_DNA"/>
</dbReference>
<dbReference type="CDD" id="cd01651">
    <property type="entry name" value="RT_G2_intron"/>
    <property type="match status" value="1"/>
</dbReference>
<dbReference type="PROSITE" id="PS50878">
    <property type="entry name" value="RT_POL"/>
    <property type="match status" value="1"/>
</dbReference>
<dbReference type="GO" id="GO:0003964">
    <property type="term" value="F:RNA-directed DNA polymerase activity"/>
    <property type="evidence" value="ECO:0007669"/>
    <property type="project" value="UniProtKB-KW"/>
</dbReference>
<dbReference type="Pfam" id="PF01348">
    <property type="entry name" value="Intron_maturas2"/>
    <property type="match status" value="1"/>
</dbReference>
<reference evidence="2" key="1">
    <citation type="submission" date="2017-03" db="EMBL/GenBank/DDBJ databases">
        <title>The new red algal subphylum Proteorhodophytina comprises the largest and most divergent plastid genomes known.</title>
        <authorList>
            <person name="Munoz-Gomez S.A."/>
            <person name="Mejia-Franco F.G."/>
            <person name="Durnin K."/>
            <person name="Morgan C."/>
            <person name="Grisdale C.J."/>
            <person name="Archibald J.M."/>
            <person name="Slamovits C.H."/>
        </authorList>
    </citation>
    <scope>NUCLEOTIDE SEQUENCE</scope>
    <source>
        <strain evidence="2">NIES-2742</strain>
    </source>
</reference>
<dbReference type="Pfam" id="PF00078">
    <property type="entry name" value="RVT_1"/>
    <property type="match status" value="1"/>
</dbReference>
<name>A0A1Y9TM42_9RHOD</name>
<dbReference type="AlphaFoldDB" id="A0A1Y9TM42"/>
<dbReference type="PANTHER" id="PTHR33642:SF4">
    <property type="entry name" value="COX1_OXI3 INTRON 1 PROTEIN-RELATED"/>
    <property type="match status" value="1"/>
</dbReference>
<keyword evidence="2" id="KW-0808">Transferase</keyword>
<dbReference type="InterPro" id="IPR043502">
    <property type="entry name" value="DNA/RNA_pol_sf"/>
</dbReference>
<keyword evidence="2" id="KW-0695">RNA-directed DNA polymerase</keyword>
<accession>A0A1Y9TM42</accession>
<dbReference type="GeneID" id="32887591"/>
<feature type="domain" description="Reverse transcriptase" evidence="1">
    <location>
        <begin position="66"/>
        <end position="362"/>
    </location>
</feature>
<geneLocation type="chloroplast" evidence="2"/>
<dbReference type="RefSeq" id="YP_009370215.1">
    <property type="nucleotide sequence ID" value="NC_034787.1"/>
</dbReference>
<evidence type="ECO:0000259" key="1">
    <source>
        <dbReference type="PROSITE" id="PS50878"/>
    </source>
</evidence>
<dbReference type="PANTHER" id="PTHR33642">
    <property type="entry name" value="COX1/OXI3 INTRON 1 PROTEIN-RELATED"/>
    <property type="match status" value="1"/>
</dbReference>
<organism evidence="2">
    <name type="scientific">Bulboplastis apyrenoidosa</name>
    <dbReference type="NCBI Taxonomy" id="1070855"/>
    <lineage>
        <taxon>Eukaryota</taxon>
        <taxon>Rhodophyta</taxon>
        <taxon>Rhodellophyceae</taxon>
        <taxon>Dixoniellales</taxon>
        <taxon>Dixoniellaceae</taxon>
        <taxon>Bulboplastis</taxon>
    </lineage>
</organism>
<dbReference type="InterPro" id="IPR024937">
    <property type="entry name" value="Domain_X"/>
</dbReference>
<protein>
    <submittedName>
        <fullName evidence="2">Putative reverse transcriptase/maturase</fullName>
    </submittedName>
</protein>
<evidence type="ECO:0000313" key="2">
    <source>
        <dbReference type="EMBL" id="ARO90704.1"/>
    </source>
</evidence>